<gene>
    <name evidence="2" type="ORF">B0H16DRAFT_1710918</name>
</gene>
<dbReference type="AlphaFoldDB" id="A0AAD7K6W8"/>
<sequence length="237" mass="26344">MTGGARKGKAAITGRVQACPARVRVSTTQQWWSSPAEKKLMKVCTLLLSIPLLLIIPLSSLRGPSAGTAGTMPVVTNLKTSRTRSTGKNDGEQGRRGVPRHSGGGHSSGTKIKRADQRKRRQRIGRQAEAFQAQMDTITDVYVEWGSKMNGALDNDVPRPELKEVQKDYFIIVVNVFRTCTAAVPMHYTNKFTSSCLVSQDFFLCAPWNPSLTFSTRLMELFWVARLRTHPSFQHLP</sequence>
<evidence type="ECO:0000313" key="2">
    <source>
        <dbReference type="EMBL" id="KAJ7779647.1"/>
    </source>
</evidence>
<protein>
    <submittedName>
        <fullName evidence="2">Uncharacterized protein</fullName>
    </submittedName>
</protein>
<evidence type="ECO:0000313" key="3">
    <source>
        <dbReference type="Proteomes" id="UP001215598"/>
    </source>
</evidence>
<dbReference type="EMBL" id="JARKIB010000005">
    <property type="protein sequence ID" value="KAJ7779647.1"/>
    <property type="molecule type" value="Genomic_DNA"/>
</dbReference>
<dbReference type="Proteomes" id="UP001215598">
    <property type="component" value="Unassembled WGS sequence"/>
</dbReference>
<reference evidence="2" key="1">
    <citation type="submission" date="2023-03" db="EMBL/GenBank/DDBJ databases">
        <title>Massive genome expansion in bonnet fungi (Mycena s.s.) driven by repeated elements and novel gene families across ecological guilds.</title>
        <authorList>
            <consortium name="Lawrence Berkeley National Laboratory"/>
            <person name="Harder C.B."/>
            <person name="Miyauchi S."/>
            <person name="Viragh M."/>
            <person name="Kuo A."/>
            <person name="Thoen E."/>
            <person name="Andreopoulos B."/>
            <person name="Lu D."/>
            <person name="Skrede I."/>
            <person name="Drula E."/>
            <person name="Henrissat B."/>
            <person name="Morin E."/>
            <person name="Kohler A."/>
            <person name="Barry K."/>
            <person name="LaButti K."/>
            <person name="Morin E."/>
            <person name="Salamov A."/>
            <person name="Lipzen A."/>
            <person name="Mereny Z."/>
            <person name="Hegedus B."/>
            <person name="Baldrian P."/>
            <person name="Stursova M."/>
            <person name="Weitz H."/>
            <person name="Taylor A."/>
            <person name="Grigoriev I.V."/>
            <person name="Nagy L.G."/>
            <person name="Martin F."/>
            <person name="Kauserud H."/>
        </authorList>
    </citation>
    <scope>NUCLEOTIDE SEQUENCE</scope>
    <source>
        <strain evidence="2">CBHHK182m</strain>
    </source>
</reference>
<name>A0AAD7K6W8_9AGAR</name>
<keyword evidence="3" id="KW-1185">Reference proteome</keyword>
<evidence type="ECO:0000256" key="1">
    <source>
        <dbReference type="SAM" id="MobiDB-lite"/>
    </source>
</evidence>
<accession>A0AAD7K6W8</accession>
<comment type="caution">
    <text evidence="2">The sequence shown here is derived from an EMBL/GenBank/DDBJ whole genome shotgun (WGS) entry which is preliminary data.</text>
</comment>
<feature type="compositionally biased region" description="Polar residues" evidence="1">
    <location>
        <begin position="77"/>
        <end position="86"/>
    </location>
</feature>
<proteinExistence type="predicted"/>
<feature type="region of interest" description="Disordered" evidence="1">
    <location>
        <begin position="66"/>
        <end position="122"/>
    </location>
</feature>
<organism evidence="2 3">
    <name type="scientific">Mycena metata</name>
    <dbReference type="NCBI Taxonomy" id="1033252"/>
    <lineage>
        <taxon>Eukaryota</taxon>
        <taxon>Fungi</taxon>
        <taxon>Dikarya</taxon>
        <taxon>Basidiomycota</taxon>
        <taxon>Agaricomycotina</taxon>
        <taxon>Agaricomycetes</taxon>
        <taxon>Agaricomycetidae</taxon>
        <taxon>Agaricales</taxon>
        <taxon>Marasmiineae</taxon>
        <taxon>Mycenaceae</taxon>
        <taxon>Mycena</taxon>
    </lineage>
</organism>